<dbReference type="EMBL" id="BARS01037330">
    <property type="protein sequence ID" value="GAG25088.1"/>
    <property type="molecule type" value="Genomic_DNA"/>
</dbReference>
<organism evidence="1">
    <name type="scientific">marine sediment metagenome</name>
    <dbReference type="NCBI Taxonomy" id="412755"/>
    <lineage>
        <taxon>unclassified sequences</taxon>
        <taxon>metagenomes</taxon>
        <taxon>ecological metagenomes</taxon>
    </lineage>
</organism>
<comment type="caution">
    <text evidence="1">The sequence shown here is derived from an EMBL/GenBank/DDBJ whole genome shotgun (WGS) entry which is preliminary data.</text>
</comment>
<sequence length="86" mass="9694">MVDSGIKRLECIKLAIADNSFQRQLNIIEQSRSLYMLSPFYKDDIALGKEASALGLPENPSFILKIKKIYHLPQTIQNSLLSNNVS</sequence>
<evidence type="ECO:0000313" key="1">
    <source>
        <dbReference type="EMBL" id="GAG25088.1"/>
    </source>
</evidence>
<dbReference type="AlphaFoldDB" id="X0WKR9"/>
<protein>
    <submittedName>
        <fullName evidence="1">Uncharacterized protein</fullName>
    </submittedName>
</protein>
<proteinExistence type="predicted"/>
<name>X0WKR9_9ZZZZ</name>
<feature type="non-terminal residue" evidence="1">
    <location>
        <position position="86"/>
    </location>
</feature>
<reference evidence="1" key="1">
    <citation type="journal article" date="2014" name="Front. Microbiol.">
        <title>High frequency of phylogenetically diverse reductive dehalogenase-homologous genes in deep subseafloor sedimentary metagenomes.</title>
        <authorList>
            <person name="Kawai M."/>
            <person name="Futagami T."/>
            <person name="Toyoda A."/>
            <person name="Takaki Y."/>
            <person name="Nishi S."/>
            <person name="Hori S."/>
            <person name="Arai W."/>
            <person name="Tsubouchi T."/>
            <person name="Morono Y."/>
            <person name="Uchiyama I."/>
            <person name="Ito T."/>
            <person name="Fujiyama A."/>
            <person name="Inagaki F."/>
            <person name="Takami H."/>
        </authorList>
    </citation>
    <scope>NUCLEOTIDE SEQUENCE</scope>
    <source>
        <strain evidence="1">Expedition CK06-06</strain>
    </source>
</reference>
<gene>
    <name evidence="1" type="ORF">S01H1_57250</name>
</gene>
<accession>X0WKR9</accession>